<dbReference type="AlphaFoldDB" id="F2NRQ7"/>
<evidence type="ECO:0000313" key="3">
    <source>
        <dbReference type="Proteomes" id="UP000006852"/>
    </source>
</evidence>
<accession>F2NRQ7</accession>
<dbReference type="InterPro" id="IPR051396">
    <property type="entry name" value="Bact_Antivir_Def_Nuclease"/>
</dbReference>
<organism evidence="2 3">
    <name type="scientific">Treponema succinifaciens (strain ATCC 33096 / DSM 2489 / 6091)</name>
    <dbReference type="NCBI Taxonomy" id="869209"/>
    <lineage>
        <taxon>Bacteria</taxon>
        <taxon>Pseudomonadati</taxon>
        <taxon>Spirochaetota</taxon>
        <taxon>Spirochaetia</taxon>
        <taxon>Spirochaetales</taxon>
        <taxon>Treponemataceae</taxon>
        <taxon>Treponema</taxon>
    </lineage>
</organism>
<feature type="domain" description="Endonuclease GajA/Old nuclease/RecF-like AAA" evidence="1">
    <location>
        <begin position="55"/>
        <end position="570"/>
    </location>
</feature>
<dbReference type="PANTHER" id="PTHR43581:SF4">
    <property type="entry name" value="ATP_GTP PHOSPHATASE"/>
    <property type="match status" value="1"/>
</dbReference>
<reference evidence="2 3" key="1">
    <citation type="journal article" date="2011" name="Stand. Genomic Sci.">
        <title>Complete genome sequence of Treponema succinifaciens type strain (6091).</title>
        <authorList>
            <person name="Han C."/>
            <person name="Gronow S."/>
            <person name="Teshima H."/>
            <person name="Lapidus A."/>
            <person name="Nolan M."/>
            <person name="Lucas S."/>
            <person name="Hammon N."/>
            <person name="Deshpande S."/>
            <person name="Cheng J.F."/>
            <person name="Zeytun A."/>
            <person name="Tapia R."/>
            <person name="Goodwin L."/>
            <person name="Pitluck S."/>
            <person name="Liolios K."/>
            <person name="Pagani I."/>
            <person name="Ivanova N."/>
            <person name="Mavromatis K."/>
            <person name="Mikhailova N."/>
            <person name="Huntemann M."/>
            <person name="Pati A."/>
            <person name="Chen A."/>
            <person name="Palaniappan K."/>
            <person name="Land M."/>
            <person name="Hauser L."/>
            <person name="Brambilla E.M."/>
            <person name="Rohde M."/>
            <person name="Goker M."/>
            <person name="Woyke T."/>
            <person name="Bristow J."/>
            <person name="Eisen J.A."/>
            <person name="Markowitz V."/>
            <person name="Hugenholtz P."/>
            <person name="Kyrpides N.C."/>
            <person name="Klenk H.P."/>
            <person name="Detter J.C."/>
        </authorList>
    </citation>
    <scope>NUCLEOTIDE SEQUENCE [LARGE SCALE GENOMIC DNA]</scope>
    <source>
        <strain evidence="3">ATCC 33096 / DSM 2489 / 6091</strain>
    </source>
</reference>
<keyword evidence="3" id="KW-1185">Reference proteome</keyword>
<dbReference type="KEGG" id="tsu:Tresu_0955"/>
<dbReference type="EMBL" id="CP002631">
    <property type="protein sequence ID" value="AEB13875.1"/>
    <property type="molecule type" value="Genomic_DNA"/>
</dbReference>
<evidence type="ECO:0000313" key="2">
    <source>
        <dbReference type="EMBL" id="AEB13875.1"/>
    </source>
</evidence>
<protein>
    <recommendedName>
        <fullName evidence="1">Endonuclease GajA/Old nuclease/RecF-like AAA domain-containing protein</fullName>
    </recommendedName>
</protein>
<dbReference type="InterPro" id="IPR027417">
    <property type="entry name" value="P-loop_NTPase"/>
</dbReference>
<reference evidence="3" key="2">
    <citation type="submission" date="2011-04" db="EMBL/GenBank/DDBJ databases">
        <title>The complete genome of chromosome of Treponema succinifaciens DSM 2489.</title>
        <authorList>
            <person name="Lucas S."/>
            <person name="Copeland A."/>
            <person name="Lapidus A."/>
            <person name="Bruce D."/>
            <person name="Goodwin L."/>
            <person name="Pitluck S."/>
            <person name="Peters L."/>
            <person name="Kyrpides N."/>
            <person name="Mavromatis K."/>
            <person name="Ivanova N."/>
            <person name="Ovchinnikova G."/>
            <person name="Teshima H."/>
            <person name="Detter J.C."/>
            <person name="Tapia R."/>
            <person name="Han C."/>
            <person name="Land M."/>
            <person name="Hauser L."/>
            <person name="Markowitz V."/>
            <person name="Cheng J.-F."/>
            <person name="Hugenholtz P."/>
            <person name="Woyke T."/>
            <person name="Wu D."/>
            <person name="Gronow S."/>
            <person name="Wellnitz S."/>
            <person name="Brambilla E."/>
            <person name="Klenk H.-P."/>
            <person name="Eisen J.A."/>
        </authorList>
    </citation>
    <scope>NUCLEOTIDE SEQUENCE [LARGE SCALE GENOMIC DNA]</scope>
    <source>
        <strain evidence="3">ATCC 33096 / DSM 2489 / 6091</strain>
    </source>
</reference>
<dbReference type="HOGENOM" id="CLU_013849_0_0_12"/>
<dbReference type="SUPFAM" id="SSF52540">
    <property type="entry name" value="P-loop containing nucleoside triphosphate hydrolases"/>
    <property type="match status" value="1"/>
</dbReference>
<dbReference type="InterPro" id="IPR041685">
    <property type="entry name" value="AAA_GajA/Old/RecF-like"/>
</dbReference>
<evidence type="ECO:0000259" key="1">
    <source>
        <dbReference type="Pfam" id="PF13175"/>
    </source>
</evidence>
<dbReference type="PANTHER" id="PTHR43581">
    <property type="entry name" value="ATP/GTP PHOSPHATASE"/>
    <property type="match status" value="1"/>
</dbReference>
<name>F2NRQ7_TRES6</name>
<dbReference type="Proteomes" id="UP000006852">
    <property type="component" value="Chromosome"/>
</dbReference>
<dbReference type="Pfam" id="PF13175">
    <property type="entry name" value="AAA_15"/>
    <property type="match status" value="1"/>
</dbReference>
<dbReference type="STRING" id="869209.Tresu_0955"/>
<gene>
    <name evidence="2" type="ordered locus">Tresu_0955</name>
</gene>
<sequence length="672" mass="79079">MHIIGIELLDDKKDIFKNLKHKNKNFNDWYSFCGYDYCEKPPKIDSPISFYVSDNFYKFKNSDTNINISCIVGKNGSGKSTLLDVLYRIINNFAFCIKSIFPYNGCDLIYSSGFSAALYFSILQDDGKEYVGCIKNIDSEKLIVKLPNEKELEISIKNNKGVFEVDSGLSAENFSLSKLQDLFYTIVTNYSMYSFNPEDFETNDFYPEGIFHKNDAYITPIVLLPYRDSNGVILIDNERDLARQRIIALQIFLYNYKNENHKIIKNKIPLKVSYRFDKTYIENHGAEEIKLLFEELQNKINNFLNNDLKTRDEYGKNLICNQLKYDKYFKYLKNSWAKRILQKNEKKDFSEFETDKEIVDSLLYYLACKTLKTCAHYGLFIKYVNFRNNEQFADEVVDEILKDNTFITLKLRQCFNFFSLDYRYENGLYETNYKKIAEISCGEEKCIDDYFLQLPPSIFVTDLIFKDEFTKKEINLSSFSSGELQLLNSFSYVLYHLKNLECDKTELANKNNIDYPNYKNFLIVFDEAELYMHPEYQRLFLYRLIESINNCNFNTKTQIQILIATHSPYILSDIPLQNVLLLDNGEIQTKNLFEDQTFAANIYDLLQKQFFITAPIGEIAKNRINEIISFCKNETSFENVEEKIQIYDSVINNLGDSYFKNTLTYMLNKKRK</sequence>
<proteinExistence type="predicted"/>
<dbReference type="Gene3D" id="3.40.50.300">
    <property type="entry name" value="P-loop containing nucleotide triphosphate hydrolases"/>
    <property type="match status" value="1"/>
</dbReference>
<dbReference type="eggNOG" id="COG3950">
    <property type="taxonomic scope" value="Bacteria"/>
</dbReference>